<protein>
    <submittedName>
        <fullName evidence="3">Carbon-nitrogen hydrolase family protein</fullName>
    </submittedName>
</protein>
<keyword evidence="1 3" id="KW-0378">Hydrolase</keyword>
<dbReference type="GO" id="GO:0006107">
    <property type="term" value="P:oxaloacetate metabolic process"/>
    <property type="evidence" value="ECO:0007669"/>
    <property type="project" value="TreeGrafter"/>
</dbReference>
<dbReference type="Pfam" id="PF00795">
    <property type="entry name" value="CN_hydrolase"/>
    <property type="match status" value="1"/>
</dbReference>
<name>A0A9E7RVK6_METWO</name>
<dbReference type="SUPFAM" id="SSF56317">
    <property type="entry name" value="Carbon-nitrogen hydrolase"/>
    <property type="match status" value="1"/>
</dbReference>
<dbReference type="GO" id="GO:0050152">
    <property type="term" value="F:omega-amidase activity"/>
    <property type="evidence" value="ECO:0007669"/>
    <property type="project" value="TreeGrafter"/>
</dbReference>
<dbReference type="GeneID" id="58978003"/>
<dbReference type="Proteomes" id="UP001065373">
    <property type="component" value="Chromosome"/>
</dbReference>
<evidence type="ECO:0000256" key="1">
    <source>
        <dbReference type="ARBA" id="ARBA00022801"/>
    </source>
</evidence>
<dbReference type="PANTHER" id="PTHR23088">
    <property type="entry name" value="NITRILASE-RELATED"/>
    <property type="match status" value="1"/>
</dbReference>
<feature type="domain" description="CN hydrolase" evidence="2">
    <location>
        <begin position="1"/>
        <end position="238"/>
    </location>
</feature>
<gene>
    <name evidence="3" type="ORF">N5910_01795</name>
</gene>
<organism evidence="3">
    <name type="scientific">Methanothermobacter wolfeii</name>
    <name type="common">Methanobacterium wolfei</name>
    <dbReference type="NCBI Taxonomy" id="145261"/>
    <lineage>
        <taxon>Archaea</taxon>
        <taxon>Methanobacteriati</taxon>
        <taxon>Methanobacteriota</taxon>
        <taxon>Methanomada group</taxon>
        <taxon>Methanobacteria</taxon>
        <taxon>Methanobacteriales</taxon>
        <taxon>Methanobacteriaceae</taxon>
        <taxon>Methanothermobacter</taxon>
    </lineage>
</organism>
<proteinExistence type="predicted"/>
<dbReference type="GO" id="GO:0006541">
    <property type="term" value="P:glutamine metabolic process"/>
    <property type="evidence" value="ECO:0007669"/>
    <property type="project" value="TreeGrafter"/>
</dbReference>
<evidence type="ECO:0000313" key="3">
    <source>
        <dbReference type="EMBL" id="UXH32581.1"/>
    </source>
</evidence>
<reference evidence="3" key="1">
    <citation type="submission" date="2022-09" db="EMBL/GenBank/DDBJ databases">
        <title>Characterization of three MwoI isoschizomers from sequenced genome and metagenomes.</title>
        <authorList>
            <person name="Fomenkov A."/>
            <person name="Xu S.Y."/>
            <person name="Roberts R.J."/>
        </authorList>
    </citation>
    <scope>NUCLEOTIDE SEQUENCE</scope>
    <source>
        <strain evidence="3">DSM 2970</strain>
    </source>
</reference>
<dbReference type="RefSeq" id="WP_191216565.1">
    <property type="nucleotide sequence ID" value="NZ_CP104550.1"/>
</dbReference>
<dbReference type="GO" id="GO:0006528">
    <property type="term" value="P:asparagine metabolic process"/>
    <property type="evidence" value="ECO:0007669"/>
    <property type="project" value="TreeGrafter"/>
</dbReference>
<dbReference type="CDD" id="cd07572">
    <property type="entry name" value="nit"/>
    <property type="match status" value="1"/>
</dbReference>
<sequence>MLVTEDKYGNIERASSMVREAAGMGADLVVLPEMFICPYDTMRFAVYAEDENGPAVGAMGVLAEELGVYIVAGSIPEKTPEGVYNTSFIIDDAGNIAGRHRKVHLFDIDVPGEITFRESESLLAGDGATVIDTPHGRVGVGICYDIRFPELSRMMVLEGAEILIFPGAFNMTTGPAHWELLIRSRALDNQCYCVGVSQARNPDACYVAYGHSMVADPWGGVVLEADEGEGVFTLDLEMELIDKTRRELPILRNRRPEIYRGDSAARKTES</sequence>
<accession>A0A9E7RVK6</accession>
<dbReference type="Gene3D" id="3.60.110.10">
    <property type="entry name" value="Carbon-nitrogen hydrolase"/>
    <property type="match status" value="1"/>
</dbReference>
<dbReference type="AlphaFoldDB" id="A0A9E7RVK6"/>
<evidence type="ECO:0000259" key="2">
    <source>
        <dbReference type="PROSITE" id="PS50263"/>
    </source>
</evidence>
<dbReference type="PROSITE" id="PS01227">
    <property type="entry name" value="UPF0012"/>
    <property type="match status" value="1"/>
</dbReference>
<dbReference type="InterPro" id="IPR001110">
    <property type="entry name" value="UPF0012_CS"/>
</dbReference>
<dbReference type="PROSITE" id="PS50263">
    <property type="entry name" value="CN_HYDROLASE"/>
    <property type="match status" value="1"/>
</dbReference>
<dbReference type="InterPro" id="IPR036526">
    <property type="entry name" value="C-N_Hydrolase_sf"/>
</dbReference>
<dbReference type="PANTHER" id="PTHR23088:SF30">
    <property type="entry name" value="OMEGA-AMIDASE NIT2"/>
    <property type="match status" value="1"/>
</dbReference>
<dbReference type="EMBL" id="CP104550">
    <property type="protein sequence ID" value="UXH32581.1"/>
    <property type="molecule type" value="Genomic_DNA"/>
</dbReference>
<dbReference type="InterPro" id="IPR003010">
    <property type="entry name" value="C-N_Hydrolase"/>
</dbReference>
<dbReference type="InterPro" id="IPR045254">
    <property type="entry name" value="Nit1/2_C-N_Hydrolase"/>
</dbReference>